<accession>A0A9J6CPQ8</accession>
<feature type="transmembrane region" description="Helical" evidence="2">
    <location>
        <begin position="92"/>
        <end position="122"/>
    </location>
</feature>
<organism evidence="3 4">
    <name type="scientific">Polypedilum vanderplanki</name>
    <name type="common">Sleeping chironomid midge</name>
    <dbReference type="NCBI Taxonomy" id="319348"/>
    <lineage>
        <taxon>Eukaryota</taxon>
        <taxon>Metazoa</taxon>
        <taxon>Ecdysozoa</taxon>
        <taxon>Arthropoda</taxon>
        <taxon>Hexapoda</taxon>
        <taxon>Insecta</taxon>
        <taxon>Pterygota</taxon>
        <taxon>Neoptera</taxon>
        <taxon>Endopterygota</taxon>
        <taxon>Diptera</taxon>
        <taxon>Nematocera</taxon>
        <taxon>Chironomoidea</taxon>
        <taxon>Chironomidae</taxon>
        <taxon>Chironominae</taxon>
        <taxon>Polypedilum</taxon>
        <taxon>Polypedilum</taxon>
    </lineage>
</organism>
<evidence type="ECO:0000313" key="3">
    <source>
        <dbReference type="EMBL" id="KAG5684298.1"/>
    </source>
</evidence>
<dbReference type="Proteomes" id="UP001107558">
    <property type="component" value="Chromosome 1"/>
</dbReference>
<protein>
    <submittedName>
        <fullName evidence="3">Uncharacterized protein</fullName>
    </submittedName>
</protein>
<comment type="caution">
    <text evidence="3">The sequence shown here is derived from an EMBL/GenBank/DDBJ whole genome shotgun (WGS) entry which is preliminary data.</text>
</comment>
<reference evidence="3" key="1">
    <citation type="submission" date="2021-03" db="EMBL/GenBank/DDBJ databases">
        <title>Chromosome level genome of the anhydrobiotic midge Polypedilum vanderplanki.</title>
        <authorList>
            <person name="Yoshida Y."/>
            <person name="Kikawada T."/>
            <person name="Gusev O."/>
        </authorList>
    </citation>
    <scope>NUCLEOTIDE SEQUENCE</scope>
    <source>
        <strain evidence="3">NIAS01</strain>
        <tissue evidence="3">Whole body or cell culture</tissue>
    </source>
</reference>
<keyword evidence="2" id="KW-0812">Transmembrane</keyword>
<feature type="compositionally biased region" description="Basic residues" evidence="1">
    <location>
        <begin position="50"/>
        <end position="63"/>
    </location>
</feature>
<feature type="region of interest" description="Disordered" evidence="1">
    <location>
        <begin position="37"/>
        <end position="63"/>
    </location>
</feature>
<evidence type="ECO:0000313" key="4">
    <source>
        <dbReference type="Proteomes" id="UP001107558"/>
    </source>
</evidence>
<sequence>MSRQTTTLPRQDTATTVSSLSTSYSNLETGDSIHSTTSTLKYSKSNNNSHNHKHKSNKKKNRRHSIEHYLPACDAKTLKTLKVHYYPEEQSFSYVVAVMSAIVQSISNSLHLTFGIFLIVLFNKFGSTNLMLSYAGEDFFSYL</sequence>
<evidence type="ECO:0000256" key="2">
    <source>
        <dbReference type="SAM" id="Phobius"/>
    </source>
</evidence>
<name>A0A9J6CPQ8_POLVA</name>
<keyword evidence="2" id="KW-1133">Transmembrane helix</keyword>
<dbReference type="EMBL" id="JADBJN010000001">
    <property type="protein sequence ID" value="KAG5684298.1"/>
    <property type="molecule type" value="Genomic_DNA"/>
</dbReference>
<keyword evidence="2" id="KW-0472">Membrane</keyword>
<evidence type="ECO:0000256" key="1">
    <source>
        <dbReference type="SAM" id="MobiDB-lite"/>
    </source>
</evidence>
<keyword evidence="4" id="KW-1185">Reference proteome</keyword>
<dbReference type="AlphaFoldDB" id="A0A9J6CPQ8"/>
<proteinExistence type="predicted"/>
<gene>
    <name evidence="3" type="ORF">PVAND_013533</name>
</gene>